<keyword evidence="2" id="KW-1185">Reference proteome</keyword>
<proteinExistence type="predicted"/>
<feature type="non-terminal residue" evidence="1">
    <location>
        <position position="1"/>
    </location>
</feature>
<reference evidence="1" key="1">
    <citation type="journal article" date="2023" name="IScience">
        <title>Live-bearing cockroach genome reveals convergent evolutionary mechanisms linked to viviparity in insects and beyond.</title>
        <authorList>
            <person name="Fouks B."/>
            <person name="Harrison M.C."/>
            <person name="Mikhailova A.A."/>
            <person name="Marchal E."/>
            <person name="English S."/>
            <person name="Carruthers M."/>
            <person name="Jennings E.C."/>
            <person name="Chiamaka E.L."/>
            <person name="Frigard R.A."/>
            <person name="Pippel M."/>
            <person name="Attardo G.M."/>
            <person name="Benoit J.B."/>
            <person name="Bornberg-Bauer E."/>
            <person name="Tobe S.S."/>
        </authorList>
    </citation>
    <scope>NUCLEOTIDE SEQUENCE</scope>
    <source>
        <strain evidence="1">Stay&amp;Tobe</strain>
    </source>
</reference>
<evidence type="ECO:0000313" key="2">
    <source>
        <dbReference type="Proteomes" id="UP001233999"/>
    </source>
</evidence>
<comment type="caution">
    <text evidence="1">The sequence shown here is derived from an EMBL/GenBank/DDBJ whole genome shotgun (WGS) entry which is preliminary data.</text>
</comment>
<name>A0AAD7ZJK4_DIPPU</name>
<reference evidence="1" key="2">
    <citation type="submission" date="2023-05" db="EMBL/GenBank/DDBJ databases">
        <authorList>
            <person name="Fouks B."/>
        </authorList>
    </citation>
    <scope>NUCLEOTIDE SEQUENCE</scope>
    <source>
        <strain evidence="1">Stay&amp;Tobe</strain>
        <tissue evidence="1">Testes</tissue>
    </source>
</reference>
<dbReference type="AlphaFoldDB" id="A0AAD7ZJK4"/>
<evidence type="ECO:0000313" key="1">
    <source>
        <dbReference type="EMBL" id="KAJ9581566.1"/>
    </source>
</evidence>
<dbReference type="EMBL" id="JASPKZ010007888">
    <property type="protein sequence ID" value="KAJ9581566.1"/>
    <property type="molecule type" value="Genomic_DNA"/>
</dbReference>
<gene>
    <name evidence="1" type="ORF">L9F63_023249</name>
</gene>
<dbReference type="Proteomes" id="UP001233999">
    <property type="component" value="Unassembled WGS sequence"/>
</dbReference>
<organism evidence="1 2">
    <name type="scientific">Diploptera punctata</name>
    <name type="common">Pacific beetle cockroach</name>
    <dbReference type="NCBI Taxonomy" id="6984"/>
    <lineage>
        <taxon>Eukaryota</taxon>
        <taxon>Metazoa</taxon>
        <taxon>Ecdysozoa</taxon>
        <taxon>Arthropoda</taxon>
        <taxon>Hexapoda</taxon>
        <taxon>Insecta</taxon>
        <taxon>Pterygota</taxon>
        <taxon>Neoptera</taxon>
        <taxon>Polyneoptera</taxon>
        <taxon>Dictyoptera</taxon>
        <taxon>Blattodea</taxon>
        <taxon>Blaberoidea</taxon>
        <taxon>Blaberidae</taxon>
        <taxon>Diplopterinae</taxon>
        <taxon>Diploptera</taxon>
    </lineage>
</organism>
<accession>A0AAD7ZJK4</accession>
<sequence length="85" mass="10040">QYLVPLQSWKTRYCLKLPVSKKLYEHRKLKEVERTPCFGYHFLLASQKGLVYLKTSYGLLTHTTNDLNLDIITCNMQESNERETT</sequence>
<protein>
    <submittedName>
        <fullName evidence="1">Uncharacterized protein</fullName>
    </submittedName>
</protein>
<feature type="non-terminal residue" evidence="1">
    <location>
        <position position="85"/>
    </location>
</feature>